<evidence type="ECO:0000259" key="12">
    <source>
        <dbReference type="PROSITE" id="PS50885"/>
    </source>
</evidence>
<dbReference type="EC" id="2.7.13.3" evidence="3"/>
<dbReference type="Pfam" id="PF00672">
    <property type="entry name" value="HAMP"/>
    <property type="match status" value="1"/>
</dbReference>
<dbReference type="InterPro" id="IPR050980">
    <property type="entry name" value="2C_sensor_his_kinase"/>
</dbReference>
<dbReference type="PROSITE" id="PS50109">
    <property type="entry name" value="HIS_KIN"/>
    <property type="match status" value="1"/>
</dbReference>
<dbReference type="InterPro" id="IPR036097">
    <property type="entry name" value="HisK_dim/P_sf"/>
</dbReference>
<reference evidence="13 14" key="1">
    <citation type="submission" date="2014-02" db="EMBL/GenBank/DDBJ databases">
        <title>Vibrio fortis Dalian14 Genome Sequencing.</title>
        <authorList>
            <person name="Wang Y."/>
            <person name="Song L."/>
            <person name="Liu G."/>
            <person name="Ding J."/>
        </authorList>
    </citation>
    <scope>NUCLEOTIDE SEQUENCE [LARGE SCALE GENOMIC DNA]</scope>
    <source>
        <strain evidence="13 14">Dalian14</strain>
    </source>
</reference>
<dbReference type="OrthoDB" id="9804645at2"/>
<name>A0A066UX94_9VIBR</name>
<dbReference type="GO" id="GO:0000155">
    <property type="term" value="F:phosphorelay sensor kinase activity"/>
    <property type="evidence" value="ECO:0007669"/>
    <property type="project" value="InterPro"/>
</dbReference>
<dbReference type="SUPFAM" id="SSF158472">
    <property type="entry name" value="HAMP domain-like"/>
    <property type="match status" value="1"/>
</dbReference>
<feature type="domain" description="HAMP" evidence="12">
    <location>
        <begin position="159"/>
        <end position="211"/>
    </location>
</feature>
<dbReference type="GO" id="GO:0005524">
    <property type="term" value="F:ATP binding"/>
    <property type="evidence" value="ECO:0007669"/>
    <property type="project" value="UniProtKB-KW"/>
</dbReference>
<keyword evidence="6" id="KW-0808">Transferase</keyword>
<evidence type="ECO:0000256" key="6">
    <source>
        <dbReference type="ARBA" id="ARBA00022679"/>
    </source>
</evidence>
<dbReference type="GO" id="GO:0005886">
    <property type="term" value="C:plasma membrane"/>
    <property type="evidence" value="ECO:0007669"/>
    <property type="project" value="UniProtKB-SubCell"/>
</dbReference>
<keyword evidence="9" id="KW-0067">ATP-binding</keyword>
<organism evidence="13 14">
    <name type="scientific">Vibrio fortis</name>
    <dbReference type="NCBI Taxonomy" id="212667"/>
    <lineage>
        <taxon>Bacteria</taxon>
        <taxon>Pseudomonadati</taxon>
        <taxon>Pseudomonadota</taxon>
        <taxon>Gammaproteobacteria</taxon>
        <taxon>Vibrionales</taxon>
        <taxon>Vibrionaceae</taxon>
        <taxon>Vibrio</taxon>
    </lineage>
</organism>
<dbReference type="CDD" id="cd00082">
    <property type="entry name" value="HisKA"/>
    <property type="match status" value="1"/>
</dbReference>
<dbReference type="SUPFAM" id="SSF55874">
    <property type="entry name" value="ATPase domain of HSP90 chaperone/DNA topoisomerase II/histidine kinase"/>
    <property type="match status" value="1"/>
</dbReference>
<dbReference type="InterPro" id="IPR003661">
    <property type="entry name" value="HisK_dim/P_dom"/>
</dbReference>
<comment type="subcellular location">
    <subcellularLocation>
        <location evidence="2">Cell membrane</location>
        <topology evidence="2">Multi-pass membrane protein</topology>
    </subcellularLocation>
</comment>
<dbReference type="Gene3D" id="3.30.565.10">
    <property type="entry name" value="Histidine kinase-like ATPase, C-terminal domain"/>
    <property type="match status" value="1"/>
</dbReference>
<evidence type="ECO:0000256" key="8">
    <source>
        <dbReference type="ARBA" id="ARBA00022777"/>
    </source>
</evidence>
<evidence type="ECO:0000313" key="13">
    <source>
        <dbReference type="EMBL" id="KDN30502.1"/>
    </source>
</evidence>
<evidence type="ECO:0000256" key="4">
    <source>
        <dbReference type="ARBA" id="ARBA00022475"/>
    </source>
</evidence>
<dbReference type="PANTHER" id="PTHR44936:SF10">
    <property type="entry name" value="SENSOR PROTEIN RSTB"/>
    <property type="match status" value="1"/>
</dbReference>
<evidence type="ECO:0000313" key="14">
    <source>
        <dbReference type="Proteomes" id="UP000027219"/>
    </source>
</evidence>
<accession>A0A066UX94</accession>
<dbReference type="EMBL" id="JFFR01000002">
    <property type="protein sequence ID" value="KDN30502.1"/>
    <property type="molecule type" value="Genomic_DNA"/>
</dbReference>
<dbReference type="InterPro" id="IPR036890">
    <property type="entry name" value="HATPase_C_sf"/>
</dbReference>
<dbReference type="InterPro" id="IPR003594">
    <property type="entry name" value="HATPase_dom"/>
</dbReference>
<feature type="transmembrane region" description="Helical" evidence="10">
    <location>
        <begin position="141"/>
        <end position="161"/>
    </location>
</feature>
<feature type="domain" description="Histidine kinase" evidence="11">
    <location>
        <begin position="219"/>
        <end position="432"/>
    </location>
</feature>
<protein>
    <recommendedName>
        <fullName evidence="3">histidine kinase</fullName>
        <ecNumber evidence="3">2.7.13.3</ecNumber>
    </recommendedName>
</protein>
<dbReference type="Proteomes" id="UP000027219">
    <property type="component" value="Unassembled WGS sequence"/>
</dbReference>
<evidence type="ECO:0000256" key="1">
    <source>
        <dbReference type="ARBA" id="ARBA00000085"/>
    </source>
</evidence>
<dbReference type="InterPro" id="IPR004358">
    <property type="entry name" value="Sig_transdc_His_kin-like_C"/>
</dbReference>
<keyword evidence="5" id="KW-0597">Phosphoprotein</keyword>
<keyword evidence="8 13" id="KW-0418">Kinase</keyword>
<dbReference type="Gene3D" id="1.10.287.130">
    <property type="match status" value="1"/>
</dbReference>
<dbReference type="SMART" id="SM00304">
    <property type="entry name" value="HAMP"/>
    <property type="match status" value="1"/>
</dbReference>
<evidence type="ECO:0000256" key="5">
    <source>
        <dbReference type="ARBA" id="ARBA00022553"/>
    </source>
</evidence>
<evidence type="ECO:0000256" key="2">
    <source>
        <dbReference type="ARBA" id="ARBA00004651"/>
    </source>
</evidence>
<evidence type="ECO:0000259" key="11">
    <source>
        <dbReference type="PROSITE" id="PS50109"/>
    </source>
</evidence>
<dbReference type="SMART" id="SM00387">
    <property type="entry name" value="HATPase_c"/>
    <property type="match status" value="1"/>
</dbReference>
<dbReference type="SUPFAM" id="SSF47384">
    <property type="entry name" value="Homodimeric domain of signal transducing histidine kinase"/>
    <property type="match status" value="1"/>
</dbReference>
<dbReference type="CDD" id="cd00075">
    <property type="entry name" value="HATPase"/>
    <property type="match status" value="1"/>
</dbReference>
<dbReference type="PANTHER" id="PTHR44936">
    <property type="entry name" value="SENSOR PROTEIN CREC"/>
    <property type="match status" value="1"/>
</dbReference>
<sequence length="440" mass="50424">MKRIYLESLIGLFACFMASIFAYEVTVYQWTTDYEFVLYDYEALAHQQLISNIATNQGVEAAEEAIAQFADMTRHIVTTFPLGQGAPSEVVEFFKAQSDMPVLFDDDRDLWFHFPGSDAIYRYAPDEEAFVRQKIQLEDDLLWLFFSLSFVIYASGHLFVIHRRVKKLERATLGFASGDFSIRAETRSGSAIGTLNRSFNLMADKIQHLIDSNRALTNAVAHELRTPVFRIQWQAELLKDTPLDQEQRATIDSIVEDTEEMEGMVDELLYFAKLDNHKLDLEKSRFELSTYVDKLIPRWQKETKLTLAMTSHLNTDHQLDADKHQLKRALDNVVRNAFKFAETQIDIHLVEKEKYLCIEIHDDGPGVDEEHIAHLFEPFYVGNKARNKGKSGHGLGLSIVEKICQQHGGYASVKRSTRLNGALFTLYLPKCNSEPDKPIQ</sequence>
<evidence type="ECO:0000256" key="3">
    <source>
        <dbReference type="ARBA" id="ARBA00012438"/>
    </source>
</evidence>
<dbReference type="RefSeq" id="WP_032549555.1">
    <property type="nucleotide sequence ID" value="NZ_JFFR01000002.1"/>
</dbReference>
<keyword evidence="10" id="KW-0812">Transmembrane</keyword>
<comment type="caution">
    <text evidence="13">The sequence shown here is derived from an EMBL/GenBank/DDBJ whole genome shotgun (WGS) entry which is preliminary data.</text>
</comment>
<dbReference type="AlphaFoldDB" id="A0A066UX94"/>
<dbReference type="Pfam" id="PF00512">
    <property type="entry name" value="HisKA"/>
    <property type="match status" value="1"/>
</dbReference>
<dbReference type="CDD" id="cd06225">
    <property type="entry name" value="HAMP"/>
    <property type="match status" value="1"/>
</dbReference>
<dbReference type="Gene3D" id="6.10.340.10">
    <property type="match status" value="1"/>
</dbReference>
<dbReference type="PROSITE" id="PS50885">
    <property type="entry name" value="HAMP"/>
    <property type="match status" value="1"/>
</dbReference>
<keyword evidence="14" id="KW-1185">Reference proteome</keyword>
<dbReference type="Pfam" id="PF02518">
    <property type="entry name" value="HATPase_c"/>
    <property type="match status" value="1"/>
</dbReference>
<gene>
    <name evidence="13" type="ORF">VFDL14_07170</name>
</gene>
<evidence type="ECO:0000256" key="9">
    <source>
        <dbReference type="ARBA" id="ARBA00022840"/>
    </source>
</evidence>
<dbReference type="SMART" id="SM00388">
    <property type="entry name" value="HisKA"/>
    <property type="match status" value="1"/>
</dbReference>
<evidence type="ECO:0000256" key="10">
    <source>
        <dbReference type="SAM" id="Phobius"/>
    </source>
</evidence>
<dbReference type="STRING" id="212667.VFDL14_07170"/>
<dbReference type="InterPro" id="IPR003660">
    <property type="entry name" value="HAMP_dom"/>
</dbReference>
<keyword evidence="4" id="KW-1003">Cell membrane</keyword>
<proteinExistence type="predicted"/>
<evidence type="ECO:0000256" key="7">
    <source>
        <dbReference type="ARBA" id="ARBA00022741"/>
    </source>
</evidence>
<keyword evidence="10" id="KW-0472">Membrane</keyword>
<comment type="catalytic activity">
    <reaction evidence="1">
        <text>ATP + protein L-histidine = ADP + protein N-phospho-L-histidine.</text>
        <dbReference type="EC" id="2.7.13.3"/>
    </reaction>
</comment>
<dbReference type="InterPro" id="IPR005467">
    <property type="entry name" value="His_kinase_dom"/>
</dbReference>
<dbReference type="PRINTS" id="PR00344">
    <property type="entry name" value="BCTRLSENSOR"/>
</dbReference>
<keyword evidence="10" id="KW-1133">Transmembrane helix</keyword>
<keyword evidence="7" id="KW-0547">Nucleotide-binding</keyword>